<feature type="compositionally biased region" description="Basic residues" evidence="1">
    <location>
        <begin position="545"/>
        <end position="557"/>
    </location>
</feature>
<proteinExistence type="predicted"/>
<protein>
    <recommendedName>
        <fullName evidence="4">Serine/arginine repetitive matrix protein 1</fullName>
    </recommendedName>
</protein>
<dbReference type="Pfam" id="PF15692">
    <property type="entry name" value="NKAP"/>
    <property type="match status" value="1"/>
</dbReference>
<sequence>MEETKDGWLGSRDLLVPRSLRPGDRRPRRFALASFARQRNFAQHPPRPRFVMLMRIGCLAAAPGVSSAPPRGNARVCFGASPLASRRARLEPSLLKNRSRSLKVYGNSKICVKSTNPHLATVVDYGLIILNLGMSSRRNGSVSRAAEAASKNRLHMDRNPTHSRMTDPSNPAGRRKEIDNVMKRARQASPGSWDRKLLEVEEKDPNRWRHTGYKQLYLDGSGSVSPRRSRSPPPRRSSRRSPVRSPRRRVSPRRRPRPPPPPPRGARPPSPPDPRKSSPSGSSVSSCSDESCSVCSAKNKKTAPPKAVKPGSKSPPRPVAKRPAPVASAPRAVQPTRELLKAREASKRTREEKVLEWQRTQMDVVGIKREGERRRPRPERPERPAREGGVSPSAIAAALADSSSDSESERSASPAPQRLTLSERFGKMAQWSLDRSARLENMGITRREATLHVRIEGARSPSPAPAAPVAPVGSYPTALEAPAGLPAWDDVRVRYEHYKRRGYLRGLSLPDYVKWEEWWYKYQEWLKREQAYERWAEGEVPTGRRERRRRGGRHRRS</sequence>
<feature type="compositionally biased region" description="Pro residues" evidence="1">
    <location>
        <begin position="258"/>
        <end position="272"/>
    </location>
</feature>
<dbReference type="Proteomes" id="UP000053268">
    <property type="component" value="Unassembled WGS sequence"/>
</dbReference>
<feature type="compositionally biased region" description="Low complexity" evidence="1">
    <location>
        <begin position="387"/>
        <end position="415"/>
    </location>
</feature>
<feature type="region of interest" description="Disordered" evidence="1">
    <location>
        <begin position="536"/>
        <end position="557"/>
    </location>
</feature>
<dbReference type="PANTHER" id="PTHR46940:SF1">
    <property type="entry name" value="NKAP DOMAIN CONTAINING 1"/>
    <property type="match status" value="1"/>
</dbReference>
<gene>
    <name evidence="2" type="ORF">RR46_08049</name>
</gene>
<feature type="compositionally biased region" description="Polar residues" evidence="1">
    <location>
        <begin position="287"/>
        <end position="296"/>
    </location>
</feature>
<evidence type="ECO:0000256" key="1">
    <source>
        <dbReference type="SAM" id="MobiDB-lite"/>
    </source>
</evidence>
<dbReference type="PANTHER" id="PTHR46940">
    <property type="entry name" value="NKAP DOMAIN-CONTAINING 1"/>
    <property type="match status" value="1"/>
</dbReference>
<evidence type="ECO:0000313" key="3">
    <source>
        <dbReference type="Proteomes" id="UP000053268"/>
    </source>
</evidence>
<dbReference type="AlphaFoldDB" id="A0A194Q9R2"/>
<accession>A0A194Q9R2</accession>
<feature type="region of interest" description="Disordered" evidence="1">
    <location>
        <begin position="139"/>
        <end position="198"/>
    </location>
</feature>
<feature type="compositionally biased region" description="Basic and acidic residues" evidence="1">
    <location>
        <begin position="338"/>
        <end position="356"/>
    </location>
</feature>
<feature type="region of interest" description="Disordered" evidence="1">
    <location>
        <begin position="211"/>
        <end position="421"/>
    </location>
</feature>
<dbReference type="EMBL" id="KQ459249">
    <property type="protein sequence ID" value="KPJ02252.1"/>
    <property type="molecule type" value="Genomic_DNA"/>
</dbReference>
<feature type="compositionally biased region" description="Low complexity" evidence="1">
    <location>
        <begin position="321"/>
        <end position="333"/>
    </location>
</feature>
<feature type="compositionally biased region" description="Basic and acidic residues" evidence="1">
    <location>
        <begin position="366"/>
        <end position="386"/>
    </location>
</feature>
<evidence type="ECO:0008006" key="4">
    <source>
        <dbReference type="Google" id="ProtNLM"/>
    </source>
</evidence>
<evidence type="ECO:0000313" key="2">
    <source>
        <dbReference type="EMBL" id="KPJ02252.1"/>
    </source>
</evidence>
<organism evidence="2 3">
    <name type="scientific">Papilio xuthus</name>
    <name type="common">Asian swallowtail butterfly</name>
    <dbReference type="NCBI Taxonomy" id="66420"/>
    <lineage>
        <taxon>Eukaryota</taxon>
        <taxon>Metazoa</taxon>
        <taxon>Ecdysozoa</taxon>
        <taxon>Arthropoda</taxon>
        <taxon>Hexapoda</taxon>
        <taxon>Insecta</taxon>
        <taxon>Pterygota</taxon>
        <taxon>Neoptera</taxon>
        <taxon>Endopterygota</taxon>
        <taxon>Lepidoptera</taxon>
        <taxon>Glossata</taxon>
        <taxon>Ditrysia</taxon>
        <taxon>Papilionoidea</taxon>
        <taxon>Papilionidae</taxon>
        <taxon>Papilioninae</taxon>
        <taxon>Papilio</taxon>
    </lineage>
</organism>
<feature type="compositionally biased region" description="Basic residues" evidence="1">
    <location>
        <begin position="236"/>
        <end position="257"/>
    </location>
</feature>
<reference evidence="2 3" key="1">
    <citation type="journal article" date="2015" name="Nat. Commun.">
        <title>Outbred genome sequencing and CRISPR/Cas9 gene editing in butterflies.</title>
        <authorList>
            <person name="Li X."/>
            <person name="Fan D."/>
            <person name="Zhang W."/>
            <person name="Liu G."/>
            <person name="Zhang L."/>
            <person name="Zhao L."/>
            <person name="Fang X."/>
            <person name="Chen L."/>
            <person name="Dong Y."/>
            <person name="Chen Y."/>
            <person name="Ding Y."/>
            <person name="Zhao R."/>
            <person name="Feng M."/>
            <person name="Zhu Y."/>
            <person name="Feng Y."/>
            <person name="Jiang X."/>
            <person name="Zhu D."/>
            <person name="Xiang H."/>
            <person name="Feng X."/>
            <person name="Li S."/>
            <person name="Wang J."/>
            <person name="Zhang G."/>
            <person name="Kronforst M.R."/>
            <person name="Wang W."/>
        </authorList>
    </citation>
    <scope>NUCLEOTIDE SEQUENCE [LARGE SCALE GENOMIC DNA]</scope>
    <source>
        <strain evidence="2">Ya'a_city_454_Px</strain>
        <tissue evidence="2">Whole body</tissue>
    </source>
</reference>
<dbReference type="STRING" id="66420.A0A194Q9R2"/>
<dbReference type="InterPro" id="IPR043407">
    <property type="entry name" value="Nkap_D1"/>
</dbReference>
<keyword evidence="3" id="KW-1185">Reference proteome</keyword>
<name>A0A194Q9R2_PAPXU</name>
<feature type="compositionally biased region" description="Low complexity" evidence="1">
    <location>
        <begin position="277"/>
        <end position="286"/>
    </location>
</feature>